<dbReference type="Proteomes" id="UP001187192">
    <property type="component" value="Unassembled WGS sequence"/>
</dbReference>
<evidence type="ECO:0000313" key="2">
    <source>
        <dbReference type="Proteomes" id="UP001187192"/>
    </source>
</evidence>
<dbReference type="InterPro" id="IPR053249">
    <property type="entry name" value="LFS"/>
</dbReference>
<sequence length="111" mass="12263">MGRKSLIVQAKRPNGATMNDGSTVSGARPVIIRYCVSTRISCSGQTNVRWAKEKLIELDPIERCLSYEIVDNNLGFESWVAIMQISLIDGDEEVGPRSNGCLLETGSRLEF</sequence>
<protein>
    <submittedName>
        <fullName evidence="1">Uncharacterized protein</fullName>
    </submittedName>
</protein>
<dbReference type="InterPro" id="IPR023393">
    <property type="entry name" value="START-like_dom_sf"/>
</dbReference>
<dbReference type="Gene3D" id="3.30.530.20">
    <property type="match status" value="1"/>
</dbReference>
<dbReference type="SUPFAM" id="SSF55961">
    <property type="entry name" value="Bet v1-like"/>
    <property type="match status" value="1"/>
</dbReference>
<proteinExistence type="predicted"/>
<name>A0AA88D153_FICCA</name>
<dbReference type="AlphaFoldDB" id="A0AA88D153"/>
<organism evidence="1 2">
    <name type="scientific">Ficus carica</name>
    <name type="common">Common fig</name>
    <dbReference type="NCBI Taxonomy" id="3494"/>
    <lineage>
        <taxon>Eukaryota</taxon>
        <taxon>Viridiplantae</taxon>
        <taxon>Streptophyta</taxon>
        <taxon>Embryophyta</taxon>
        <taxon>Tracheophyta</taxon>
        <taxon>Spermatophyta</taxon>
        <taxon>Magnoliopsida</taxon>
        <taxon>eudicotyledons</taxon>
        <taxon>Gunneridae</taxon>
        <taxon>Pentapetalae</taxon>
        <taxon>rosids</taxon>
        <taxon>fabids</taxon>
        <taxon>Rosales</taxon>
        <taxon>Moraceae</taxon>
        <taxon>Ficeae</taxon>
        <taxon>Ficus</taxon>
    </lineage>
</organism>
<evidence type="ECO:0000313" key="1">
    <source>
        <dbReference type="EMBL" id="GMN40000.1"/>
    </source>
</evidence>
<dbReference type="EMBL" id="BTGU01000010">
    <property type="protein sequence ID" value="GMN40000.1"/>
    <property type="molecule type" value="Genomic_DNA"/>
</dbReference>
<dbReference type="PANTHER" id="PTHR33789">
    <property type="entry name" value="LACHRYMATORY-FACTOR SYNTHASE"/>
    <property type="match status" value="1"/>
</dbReference>
<accession>A0AA88D153</accession>
<gene>
    <name evidence="1" type="ORF">TIFTF001_009239</name>
</gene>
<keyword evidence="2" id="KW-1185">Reference proteome</keyword>
<reference evidence="1" key="1">
    <citation type="submission" date="2023-07" db="EMBL/GenBank/DDBJ databases">
        <title>draft genome sequence of fig (Ficus carica).</title>
        <authorList>
            <person name="Takahashi T."/>
            <person name="Nishimura K."/>
        </authorList>
    </citation>
    <scope>NUCLEOTIDE SEQUENCE</scope>
</reference>
<comment type="caution">
    <text evidence="1">The sequence shown here is derived from an EMBL/GenBank/DDBJ whole genome shotgun (WGS) entry which is preliminary data.</text>
</comment>
<dbReference type="PANTHER" id="PTHR33789:SF11">
    <property type="entry name" value="OS05G0202300 PROTEIN"/>
    <property type="match status" value="1"/>
</dbReference>